<keyword evidence="2" id="KW-0479">Metal-binding</keyword>
<accession>A0ABN1AB57</accession>
<feature type="domain" description="Peptidase metallopeptidase" evidence="6">
    <location>
        <begin position="101"/>
        <end position="263"/>
    </location>
</feature>
<reference evidence="7 8" key="1">
    <citation type="journal article" date="2019" name="Int. J. Syst. Evol. Microbiol.">
        <title>The Global Catalogue of Microorganisms (GCM) 10K type strain sequencing project: providing services to taxonomists for standard genome sequencing and annotation.</title>
        <authorList>
            <consortium name="The Broad Institute Genomics Platform"/>
            <consortium name="The Broad Institute Genome Sequencing Center for Infectious Disease"/>
            <person name="Wu L."/>
            <person name="Ma J."/>
        </authorList>
    </citation>
    <scope>NUCLEOTIDE SEQUENCE [LARGE SCALE GENOMIC DNA]</scope>
    <source>
        <strain evidence="7 8">JCM 14162</strain>
    </source>
</reference>
<evidence type="ECO:0000256" key="5">
    <source>
        <dbReference type="ARBA" id="ARBA00023049"/>
    </source>
</evidence>
<evidence type="ECO:0000313" key="8">
    <source>
        <dbReference type="Proteomes" id="UP001500713"/>
    </source>
</evidence>
<dbReference type="SMART" id="SM00235">
    <property type="entry name" value="ZnMc"/>
    <property type="match status" value="1"/>
</dbReference>
<keyword evidence="8" id="KW-1185">Reference proteome</keyword>
<dbReference type="InterPro" id="IPR001818">
    <property type="entry name" value="Pept_M10_metallopeptidase"/>
</dbReference>
<protein>
    <recommendedName>
        <fullName evidence="6">Peptidase metallopeptidase domain-containing protein</fullName>
    </recommendedName>
</protein>
<name>A0ABN1AB57_9SPHN</name>
<dbReference type="CDD" id="cd04278">
    <property type="entry name" value="ZnMc_MMP"/>
    <property type="match status" value="1"/>
</dbReference>
<proteinExistence type="predicted"/>
<sequence length="274" mass="30038">MTTPPNISQMSLNDMLYTRDMSGDEIQNIQAYLRYYGYLQDRFGELHDGEYDDATEKAVRLYQCCFGLPATGKVDQATLCEMARPRCGFVDILPMSAEFTAISRWDNSDLTYRFNSFSTKMAQADIERDVTAAFGLWSEQCDLRFSVSTDGTVDIEIEFATGEHGDGNPFDGASGVLAHAYFPPPNGGPLAGDTHFDDDENWTCNVSDTQGIDFLTVAAHEFGHAIGLGHSRQRGALMFPSYSGPQRFLAPDDIAGCQSLYGPPSASITNASPP</sequence>
<evidence type="ECO:0000256" key="2">
    <source>
        <dbReference type="ARBA" id="ARBA00022723"/>
    </source>
</evidence>
<gene>
    <name evidence="7" type="ORF">GCM10009096_11460</name>
</gene>
<dbReference type="Pfam" id="PF01471">
    <property type="entry name" value="PG_binding_1"/>
    <property type="match status" value="1"/>
</dbReference>
<keyword evidence="1" id="KW-0645">Protease</keyword>
<keyword evidence="3" id="KW-0378">Hydrolase</keyword>
<dbReference type="InterPro" id="IPR021190">
    <property type="entry name" value="Pept_M10A"/>
</dbReference>
<dbReference type="PRINTS" id="PR00138">
    <property type="entry name" value="MATRIXIN"/>
</dbReference>
<dbReference type="InterPro" id="IPR024079">
    <property type="entry name" value="MetalloPept_cat_dom_sf"/>
</dbReference>
<evidence type="ECO:0000259" key="6">
    <source>
        <dbReference type="SMART" id="SM00235"/>
    </source>
</evidence>
<dbReference type="SUPFAM" id="SSF47090">
    <property type="entry name" value="PGBD-like"/>
    <property type="match status" value="1"/>
</dbReference>
<evidence type="ECO:0000256" key="1">
    <source>
        <dbReference type="ARBA" id="ARBA00022670"/>
    </source>
</evidence>
<dbReference type="Gene3D" id="3.40.390.10">
    <property type="entry name" value="Collagenase (Catalytic Domain)"/>
    <property type="match status" value="1"/>
</dbReference>
<comment type="caution">
    <text evidence="7">The sequence shown here is derived from an EMBL/GenBank/DDBJ whole genome shotgun (WGS) entry which is preliminary data.</text>
</comment>
<dbReference type="InterPro" id="IPR002477">
    <property type="entry name" value="Peptidoglycan-bd-like"/>
</dbReference>
<dbReference type="SUPFAM" id="SSF55486">
    <property type="entry name" value="Metalloproteases ('zincins'), catalytic domain"/>
    <property type="match status" value="1"/>
</dbReference>
<keyword evidence="5" id="KW-0482">Metalloprotease</keyword>
<dbReference type="InterPro" id="IPR036365">
    <property type="entry name" value="PGBD-like_sf"/>
</dbReference>
<dbReference type="InterPro" id="IPR006026">
    <property type="entry name" value="Peptidase_Metallo"/>
</dbReference>
<dbReference type="RefSeq" id="WP_229956310.1">
    <property type="nucleotide sequence ID" value="NZ_BAAAEM010000002.1"/>
</dbReference>
<dbReference type="Proteomes" id="UP001500713">
    <property type="component" value="Unassembled WGS sequence"/>
</dbReference>
<dbReference type="Pfam" id="PF00413">
    <property type="entry name" value="Peptidase_M10"/>
    <property type="match status" value="1"/>
</dbReference>
<evidence type="ECO:0000256" key="4">
    <source>
        <dbReference type="ARBA" id="ARBA00022833"/>
    </source>
</evidence>
<organism evidence="7 8">
    <name type="scientific">Parasphingorhabdus litoris</name>
    <dbReference type="NCBI Taxonomy" id="394733"/>
    <lineage>
        <taxon>Bacteria</taxon>
        <taxon>Pseudomonadati</taxon>
        <taxon>Pseudomonadota</taxon>
        <taxon>Alphaproteobacteria</taxon>
        <taxon>Sphingomonadales</taxon>
        <taxon>Sphingomonadaceae</taxon>
        <taxon>Parasphingorhabdus</taxon>
    </lineage>
</organism>
<evidence type="ECO:0000256" key="3">
    <source>
        <dbReference type="ARBA" id="ARBA00022801"/>
    </source>
</evidence>
<dbReference type="InterPro" id="IPR033739">
    <property type="entry name" value="M10A_MMP"/>
</dbReference>
<evidence type="ECO:0000313" key="7">
    <source>
        <dbReference type="EMBL" id="GAA0472083.1"/>
    </source>
</evidence>
<dbReference type="EMBL" id="BAAAEM010000002">
    <property type="protein sequence ID" value="GAA0472083.1"/>
    <property type="molecule type" value="Genomic_DNA"/>
</dbReference>
<keyword evidence="4" id="KW-0862">Zinc</keyword>
<dbReference type="PANTHER" id="PTHR10201">
    <property type="entry name" value="MATRIX METALLOPROTEINASE"/>
    <property type="match status" value="1"/>
</dbReference>
<dbReference type="PANTHER" id="PTHR10201:SF331">
    <property type="entry name" value="MATRIX METALLOPROTEINASE-14-LIKE ISOFORM X1"/>
    <property type="match status" value="1"/>
</dbReference>